<evidence type="ECO:0000313" key="2">
    <source>
        <dbReference type="Proteomes" id="UP000295788"/>
    </source>
</evidence>
<dbReference type="SUPFAM" id="SSF141571">
    <property type="entry name" value="Pentapeptide repeat-like"/>
    <property type="match status" value="1"/>
</dbReference>
<dbReference type="Proteomes" id="UP000295788">
    <property type="component" value="Unassembled WGS sequence"/>
</dbReference>
<dbReference type="Gene3D" id="2.160.20.80">
    <property type="entry name" value="E3 ubiquitin-protein ligase SopA"/>
    <property type="match status" value="1"/>
</dbReference>
<accession>A0A4R3KBI3</accession>
<dbReference type="AlphaFoldDB" id="A0A4R3KBI3"/>
<dbReference type="SUPFAM" id="SSF69279">
    <property type="entry name" value="Phage tail proteins"/>
    <property type="match status" value="1"/>
</dbReference>
<dbReference type="EMBL" id="SMAB01000017">
    <property type="protein sequence ID" value="TCS80385.1"/>
    <property type="molecule type" value="Genomic_DNA"/>
</dbReference>
<dbReference type="OrthoDB" id="2618258at2"/>
<keyword evidence="2" id="KW-1185">Reference proteome</keyword>
<sequence length="453" mass="49466">MYNVSQAFKDTIKQSGRTIKAKVQINNNTYYEDNIVDLAYEDTSNPDSAFEIGTNAAATLNIFLVNVNEVFETATIKPYLGLDMAGTIEYVPLGVFYVDKVTWNKNIAKLTCYDGMVKLEQQYISGLTYPATLTDVVNEICTKTGIQFVGTLPNYTISKLEGYTFREVIGYVASLCGGFAKFNRDGKLEIRSYASTVSETITGDNYIDFNKTKDNLFRIDKVTAIIGDTTLSKGTISAGGSEVVFENPWVTDQILTDIYNKLNGFSYYPAKLKWQGNPAIECGDKVEITTTDNQTFYIPVMRHFLKYSGGLTSEIETIGETENKNAFNTAGTISQKIERVVHEQVLINQALINKADIEDLNAVNARIDNLKVDTAMINDLAVTNAKIANASIDNAKIASLAVGTANIQDSAITNAKIANASIDNAKIASLAVGTANIQDSAITNAKIANAMQV</sequence>
<gene>
    <name evidence="1" type="ORF">EDD72_11752</name>
</gene>
<dbReference type="RefSeq" id="WP_132769840.1">
    <property type="nucleotide sequence ID" value="NZ_SMAB01000017.1"/>
</dbReference>
<name>A0A4R3KBI3_9BACI</name>
<organism evidence="1 2">
    <name type="scientific">Tepidibacillus fermentans</name>
    <dbReference type="NCBI Taxonomy" id="1281767"/>
    <lineage>
        <taxon>Bacteria</taxon>
        <taxon>Bacillati</taxon>
        <taxon>Bacillota</taxon>
        <taxon>Bacilli</taxon>
        <taxon>Bacillales</taxon>
        <taxon>Bacillaceae</taxon>
        <taxon>Tepidibacillus</taxon>
    </lineage>
</organism>
<protein>
    <submittedName>
        <fullName evidence="1">Uncharacterized protein</fullName>
    </submittedName>
</protein>
<proteinExistence type="predicted"/>
<evidence type="ECO:0000313" key="1">
    <source>
        <dbReference type="EMBL" id="TCS80385.1"/>
    </source>
</evidence>
<comment type="caution">
    <text evidence="1">The sequence shown here is derived from an EMBL/GenBank/DDBJ whole genome shotgun (WGS) entry which is preliminary data.</text>
</comment>
<reference evidence="1 2" key="1">
    <citation type="submission" date="2019-03" db="EMBL/GenBank/DDBJ databases">
        <title>Genomic Encyclopedia of Type Strains, Phase IV (KMG-IV): sequencing the most valuable type-strain genomes for metagenomic binning, comparative biology and taxonomic classification.</title>
        <authorList>
            <person name="Goeker M."/>
        </authorList>
    </citation>
    <scope>NUCLEOTIDE SEQUENCE [LARGE SCALE GENOMIC DNA]</scope>
    <source>
        <strain evidence="1 2">DSM 23802</strain>
    </source>
</reference>